<accession>A0A0F9RNV9</accession>
<sequence>MKFKLLMLFIFLFGAVGCFYTTKASINLEDRMDILEDWMFFIENDVLIEDTSLIPLGEWNSEQQLEYIFPQLNGIKCPDCGAELYDSDGYVVYMGGIPRIRIICKECGYVGNRVK</sequence>
<organism evidence="1">
    <name type="scientific">marine sediment metagenome</name>
    <dbReference type="NCBI Taxonomy" id="412755"/>
    <lineage>
        <taxon>unclassified sequences</taxon>
        <taxon>metagenomes</taxon>
        <taxon>ecological metagenomes</taxon>
    </lineage>
</organism>
<dbReference type="EMBL" id="LAZR01002704">
    <property type="protein sequence ID" value="KKN26646.1"/>
    <property type="molecule type" value="Genomic_DNA"/>
</dbReference>
<dbReference type="AlphaFoldDB" id="A0A0F9RNV9"/>
<dbReference type="PROSITE" id="PS51257">
    <property type="entry name" value="PROKAR_LIPOPROTEIN"/>
    <property type="match status" value="1"/>
</dbReference>
<reference evidence="1" key="1">
    <citation type="journal article" date="2015" name="Nature">
        <title>Complex archaea that bridge the gap between prokaryotes and eukaryotes.</title>
        <authorList>
            <person name="Spang A."/>
            <person name="Saw J.H."/>
            <person name="Jorgensen S.L."/>
            <person name="Zaremba-Niedzwiedzka K."/>
            <person name="Martijn J."/>
            <person name="Lind A.E."/>
            <person name="van Eijk R."/>
            <person name="Schleper C."/>
            <person name="Guy L."/>
            <person name="Ettema T.J."/>
        </authorList>
    </citation>
    <scope>NUCLEOTIDE SEQUENCE</scope>
</reference>
<protein>
    <submittedName>
        <fullName evidence="1">Uncharacterized protein</fullName>
    </submittedName>
</protein>
<gene>
    <name evidence="1" type="ORF">LCGC14_0872740</name>
</gene>
<comment type="caution">
    <text evidence="1">The sequence shown here is derived from an EMBL/GenBank/DDBJ whole genome shotgun (WGS) entry which is preliminary data.</text>
</comment>
<proteinExistence type="predicted"/>
<name>A0A0F9RNV9_9ZZZZ</name>
<evidence type="ECO:0000313" key="1">
    <source>
        <dbReference type="EMBL" id="KKN26646.1"/>
    </source>
</evidence>